<evidence type="ECO:0000256" key="1">
    <source>
        <dbReference type="SAM" id="MobiDB-lite"/>
    </source>
</evidence>
<dbReference type="EMBL" id="AJ619804">
    <property type="protein sequence ID" value="CAF04025.1"/>
    <property type="molecule type" value="mRNA"/>
</dbReference>
<keyword evidence="2" id="KW-0732">Signal</keyword>
<dbReference type="InterPro" id="IPR052559">
    <property type="entry name" value="V-haloperoxidase"/>
</dbReference>
<sequence>MKGLAGPAGAMAVVALGLVPGGAIGKSLRQEPSEPRLSGGVDTAASPSKDTLKGSLSRKLQVVNDDALDVSGTPAERAANALNQRIEFAETEFTASEGTLHLNNGDRSSAATFHKSLPHDSLGQVNSEDFDLLMECIAQGDFDTCELVPAGDDGRLSNPLGGIAVEMAGAAGPALTLPPASAINSEDLAAQMAEQYWMALTRDVPFSQYGEDEATVAAADNLATMPGFADIVGVAVDPETRRADPQSQLFRSSAFGVETGPFISQLLVKDFTIDSITVTPMQKTFAPGADYMTDYDEWLSIQNGGSPDSEADLDDEDRYIRNSRDLSRLVATDTVNTEAYRAALILLDPDQGADGRAAISAPGLNGPYADSSRQAGFVNYGVSHLMRLVGTAELAQKSAWYQKWNVHMFVRPEAFGGSIHNVLLGKLDVEIAPSLLKNTDLLDRVAARNGEINGRPGVLDRTYLLSQALPEGSPTHPSYPAGHATQNGAFATVLKALVGLERGSVCFNDPVFPDDEGLTLLPYTGDDGNNCLTFEGEINKLAVNVALGRNMLGVHWRIDSELGLLLGETAAVRILQQEAVAYPENAGYEFRLMSGKTIRLETDGTFFIDDTLCSGDAFMGADLC</sequence>
<organism evidence="3">
    <name type="scientific">Laminaria digitata</name>
    <dbReference type="NCBI Taxonomy" id="80365"/>
    <lineage>
        <taxon>Eukaryota</taxon>
        <taxon>Sar</taxon>
        <taxon>Stramenopiles</taxon>
        <taxon>Ochrophyta</taxon>
        <taxon>PX clade</taxon>
        <taxon>Phaeophyceae</taxon>
        <taxon>Laminariales</taxon>
        <taxon>Laminariaceae</taxon>
        <taxon>Laminaria</taxon>
    </lineage>
</organism>
<dbReference type="PANTHER" id="PTHR34599">
    <property type="entry name" value="PEROXIDASE-RELATED"/>
    <property type="match status" value="1"/>
</dbReference>
<protein>
    <submittedName>
        <fullName evidence="3">Vanadium-dependent iodoperoxidase 1</fullName>
    </submittedName>
</protein>
<proteinExistence type="evidence at transcript level"/>
<dbReference type="InterPro" id="IPR016119">
    <property type="entry name" value="Br/Cl_peroxidase_C"/>
</dbReference>
<feature type="region of interest" description="Disordered" evidence="1">
    <location>
        <begin position="27"/>
        <end position="53"/>
    </location>
</feature>
<dbReference type="Gene3D" id="1.10.606.10">
    <property type="entry name" value="Vanadium-containing Chloroperoxidase, domain 2"/>
    <property type="match status" value="1"/>
</dbReference>
<reference evidence="3" key="1">
    <citation type="submission" date="2003-12" db="EMBL/GenBank/DDBJ databases">
        <authorList>
            <person name="Leblanc C."/>
        </authorList>
    </citation>
    <scope>NUCLEOTIDE SEQUENCE</scope>
    <source>
        <tissue evidence="3">Sporophyte</tissue>
    </source>
</reference>
<feature type="chain" id="PRO_5004240880" evidence="2">
    <location>
        <begin position="26"/>
        <end position="624"/>
    </location>
</feature>
<dbReference type="CDD" id="cd03398">
    <property type="entry name" value="PAP2_haloperoxidase"/>
    <property type="match status" value="1"/>
</dbReference>
<gene>
    <name evidence="3" type="primary">vIPO1</name>
</gene>
<evidence type="ECO:0000256" key="2">
    <source>
        <dbReference type="SAM" id="SignalP"/>
    </source>
</evidence>
<dbReference type="PANTHER" id="PTHR34599:SF1">
    <property type="entry name" value="PHOSPHATIDIC ACID PHOSPHATASE TYPE 2_HALOPEROXIDASE DOMAIN-CONTAINING PROTEIN"/>
    <property type="match status" value="1"/>
</dbReference>
<dbReference type="PeroxiBase" id="4072">
    <property type="entry name" value="LdVIPo01"/>
</dbReference>
<keyword evidence="3" id="KW-0560">Oxidoreductase</keyword>
<keyword evidence="3" id="KW-0575">Peroxidase</keyword>
<accession>Q4LDE6</accession>
<feature type="signal peptide" evidence="2">
    <location>
        <begin position="1"/>
        <end position="25"/>
    </location>
</feature>
<name>Q4LDE6_9PHAE</name>
<dbReference type="InterPro" id="IPR036938">
    <property type="entry name" value="PAP2/HPO_sf"/>
</dbReference>
<evidence type="ECO:0000313" key="3">
    <source>
        <dbReference type="EMBL" id="CAF04025.1"/>
    </source>
</evidence>
<dbReference type="AlphaFoldDB" id="Q4LDE6"/>
<dbReference type="GO" id="GO:0004601">
    <property type="term" value="F:peroxidase activity"/>
    <property type="evidence" value="ECO:0007669"/>
    <property type="project" value="UniProtKB-KW"/>
</dbReference>
<dbReference type="SUPFAM" id="SSF48317">
    <property type="entry name" value="Acid phosphatase/Vanadium-dependent haloperoxidase"/>
    <property type="match status" value="1"/>
</dbReference>